<dbReference type="VEuPathDB" id="FungiDB:VP01_5521g1"/>
<evidence type="ECO:0000313" key="1">
    <source>
        <dbReference type="EMBL" id="KNZ48634.1"/>
    </source>
</evidence>
<sequence>MAALGIDLFRHSPPPLSNNHETNTQGSSEIYPKLSRLTTFKLFYAKKAKTKTVWKGINSPKAFKIVFDLQSTNYNNFIEKVASESDGKFTSAGPLIWDATATGFPPIEWHVYLLRSPSLPKFTKDSHYLITNLASFTHWITTVADLGQDQINAGLQLKMESPGVVEN</sequence>
<organism evidence="1 2">
    <name type="scientific">Puccinia sorghi</name>
    <dbReference type="NCBI Taxonomy" id="27349"/>
    <lineage>
        <taxon>Eukaryota</taxon>
        <taxon>Fungi</taxon>
        <taxon>Dikarya</taxon>
        <taxon>Basidiomycota</taxon>
        <taxon>Pucciniomycotina</taxon>
        <taxon>Pucciniomycetes</taxon>
        <taxon>Pucciniales</taxon>
        <taxon>Pucciniaceae</taxon>
        <taxon>Puccinia</taxon>
    </lineage>
</organism>
<dbReference type="OrthoDB" id="10626065at2759"/>
<evidence type="ECO:0000313" key="2">
    <source>
        <dbReference type="Proteomes" id="UP000037035"/>
    </source>
</evidence>
<proteinExistence type="predicted"/>
<accession>A0A0L6UJB3</accession>
<comment type="caution">
    <text evidence="1">The sequence shown here is derived from an EMBL/GenBank/DDBJ whole genome shotgun (WGS) entry which is preliminary data.</text>
</comment>
<dbReference type="EMBL" id="LAVV01010743">
    <property type="protein sequence ID" value="KNZ48634.1"/>
    <property type="molecule type" value="Genomic_DNA"/>
</dbReference>
<reference evidence="1 2" key="1">
    <citation type="submission" date="2015-08" db="EMBL/GenBank/DDBJ databases">
        <title>Next Generation Sequencing and Analysis of the Genome of Puccinia sorghi L Schw, the Causal Agent of Maize Common Rust.</title>
        <authorList>
            <person name="Rochi L."/>
            <person name="Burguener G."/>
            <person name="Darino M."/>
            <person name="Turjanski A."/>
            <person name="Kreff E."/>
            <person name="Dieguez M.J."/>
            <person name="Sacco F."/>
        </authorList>
    </citation>
    <scope>NUCLEOTIDE SEQUENCE [LARGE SCALE GENOMIC DNA]</scope>
    <source>
        <strain evidence="1 2">RO10H11247</strain>
    </source>
</reference>
<dbReference type="AlphaFoldDB" id="A0A0L6UJB3"/>
<name>A0A0L6UJB3_9BASI</name>
<gene>
    <name evidence="1" type="ORF">VP01_5521g1</name>
</gene>
<dbReference type="Proteomes" id="UP000037035">
    <property type="component" value="Unassembled WGS sequence"/>
</dbReference>
<keyword evidence="2" id="KW-1185">Reference proteome</keyword>
<protein>
    <submittedName>
        <fullName evidence="1">Uncharacterized protein</fullName>
    </submittedName>
</protein>